<dbReference type="GeneID" id="16070013"/>
<keyword evidence="3" id="KW-1185">Reference proteome</keyword>
<evidence type="ECO:0000313" key="3">
    <source>
        <dbReference type="Proteomes" id="UP000007799"/>
    </source>
</evidence>
<gene>
    <name evidence="2" type="ORF">PTSG_12846</name>
</gene>
<name>F2UN20_SALR5</name>
<evidence type="ECO:0000256" key="1">
    <source>
        <dbReference type="SAM" id="SignalP"/>
    </source>
</evidence>
<dbReference type="KEGG" id="sre:PTSG_12846"/>
<proteinExistence type="predicted"/>
<dbReference type="RefSeq" id="XP_004989468.1">
    <property type="nucleotide sequence ID" value="XM_004989411.1"/>
</dbReference>
<accession>F2UN20</accession>
<keyword evidence="1" id="KW-0732">Signal</keyword>
<dbReference type="EMBL" id="GL832983">
    <property type="protein sequence ID" value="EGD78519.1"/>
    <property type="molecule type" value="Genomic_DNA"/>
</dbReference>
<dbReference type="Proteomes" id="UP000007799">
    <property type="component" value="Unassembled WGS sequence"/>
</dbReference>
<dbReference type="InParanoid" id="F2UN20"/>
<sequence>MAQLDFVAVVAAVVLLMGAHGTGAQHSNGGGGGERRTGEEPVITTDDAGNLMLESGWNGRVFVGGVDVMAKLQAIEDQLAATRACAAEGKLWLGERCVSAVPGLDPWNPASTCEELRLRGFLSGEYYVGGSSPAPRVMCNMTTVPATNYGGNGLSAATAGVSCLSIKQHHPPLDNGTYWVTINGSTPFQVTCVNDGSIELEVQGSEFSSTGWIFSFDDPSNFFKCNCTAALSRLQNLTGNWYTGTIPPTTLTRECEAYFDIDYRSAGQTLTPQQVTAIASLSKDRDNRNFDVYTTSCDDDNNVAPLGHWIGVETADGSGNFTIQDCSSGDGGLTRPDPTVANGINIGCCDHAVTDTFASFPFPLHACASINTGGGVALSFSARTLRIKENP</sequence>
<feature type="signal peptide" evidence="1">
    <location>
        <begin position="1"/>
        <end position="24"/>
    </location>
</feature>
<dbReference type="AlphaFoldDB" id="F2UN20"/>
<feature type="chain" id="PRO_5003287847" evidence="1">
    <location>
        <begin position="25"/>
        <end position="391"/>
    </location>
</feature>
<evidence type="ECO:0000313" key="2">
    <source>
        <dbReference type="EMBL" id="EGD78519.1"/>
    </source>
</evidence>
<protein>
    <submittedName>
        <fullName evidence="2">Uncharacterized protein</fullName>
    </submittedName>
</protein>
<reference evidence="2" key="1">
    <citation type="submission" date="2009-08" db="EMBL/GenBank/DDBJ databases">
        <title>Annotation of Salpingoeca rosetta.</title>
        <authorList>
            <consortium name="The Broad Institute Genome Sequencing Platform"/>
            <person name="Russ C."/>
            <person name="Cuomo C."/>
            <person name="Burger G."/>
            <person name="Gray M.W."/>
            <person name="Holland P.W.H."/>
            <person name="King N."/>
            <person name="Lang F.B.F."/>
            <person name="Roger A.J."/>
            <person name="Ruiz-Trillo I."/>
            <person name="Young S.K."/>
            <person name="Zeng Q."/>
            <person name="Gargeya S."/>
            <person name="Alvarado L."/>
            <person name="Berlin A."/>
            <person name="Chapman S.B."/>
            <person name="Chen Z."/>
            <person name="Freedman E."/>
            <person name="Gellesch M."/>
            <person name="Goldberg J."/>
            <person name="Griggs A."/>
            <person name="Gujja S."/>
            <person name="Heilman E."/>
            <person name="Heiman D."/>
            <person name="Howarth C."/>
            <person name="Mehta T."/>
            <person name="Neiman D."/>
            <person name="Pearson M."/>
            <person name="Roberts A."/>
            <person name="Saif S."/>
            <person name="Shea T."/>
            <person name="Shenoy N."/>
            <person name="Sisk P."/>
            <person name="Stolte C."/>
            <person name="Sykes S."/>
            <person name="White J."/>
            <person name="Yandava C."/>
            <person name="Haas B."/>
            <person name="Nusbaum C."/>
            <person name="Birren B."/>
        </authorList>
    </citation>
    <scope>NUCLEOTIDE SEQUENCE [LARGE SCALE GENOMIC DNA]</scope>
    <source>
        <strain evidence="2">ATCC 50818</strain>
    </source>
</reference>
<organism evidence="3">
    <name type="scientific">Salpingoeca rosetta (strain ATCC 50818 / BSB-021)</name>
    <dbReference type="NCBI Taxonomy" id="946362"/>
    <lineage>
        <taxon>Eukaryota</taxon>
        <taxon>Choanoflagellata</taxon>
        <taxon>Craspedida</taxon>
        <taxon>Salpingoecidae</taxon>
        <taxon>Salpingoeca</taxon>
    </lineage>
</organism>